<feature type="transmembrane region" description="Helical" evidence="1">
    <location>
        <begin position="39"/>
        <end position="66"/>
    </location>
</feature>
<evidence type="ECO:0008006" key="4">
    <source>
        <dbReference type="Google" id="ProtNLM"/>
    </source>
</evidence>
<reference evidence="2" key="2">
    <citation type="submission" date="2020-09" db="EMBL/GenBank/DDBJ databases">
        <authorList>
            <person name="Sun Q."/>
            <person name="Kim S."/>
        </authorList>
    </citation>
    <scope>NUCLEOTIDE SEQUENCE</scope>
    <source>
        <strain evidence="2">KCTC 12113</strain>
    </source>
</reference>
<organism evidence="2 3">
    <name type="scientific">Arenibacter certesii</name>
    <dbReference type="NCBI Taxonomy" id="228955"/>
    <lineage>
        <taxon>Bacteria</taxon>
        <taxon>Pseudomonadati</taxon>
        <taxon>Bacteroidota</taxon>
        <taxon>Flavobacteriia</taxon>
        <taxon>Flavobacteriales</taxon>
        <taxon>Flavobacteriaceae</taxon>
        <taxon>Arenibacter</taxon>
    </lineage>
</organism>
<keyword evidence="3" id="KW-1185">Reference proteome</keyword>
<keyword evidence="1" id="KW-1133">Transmembrane helix</keyword>
<dbReference type="Proteomes" id="UP000634668">
    <property type="component" value="Unassembled WGS sequence"/>
</dbReference>
<feature type="transmembrane region" description="Helical" evidence="1">
    <location>
        <begin position="212"/>
        <end position="241"/>
    </location>
</feature>
<reference evidence="2" key="1">
    <citation type="journal article" date="2014" name="Int. J. Syst. Evol. Microbiol.">
        <title>Complete genome sequence of Corynebacterium casei LMG S-19264T (=DSM 44701T), isolated from a smear-ripened cheese.</title>
        <authorList>
            <consortium name="US DOE Joint Genome Institute (JGI-PGF)"/>
            <person name="Walter F."/>
            <person name="Albersmeier A."/>
            <person name="Kalinowski J."/>
            <person name="Ruckert C."/>
        </authorList>
    </citation>
    <scope>NUCLEOTIDE SEQUENCE</scope>
    <source>
        <strain evidence="2">KCTC 12113</strain>
    </source>
</reference>
<accession>A0A918MJW0</accession>
<keyword evidence="1" id="KW-0812">Transmembrane</keyword>
<evidence type="ECO:0000313" key="3">
    <source>
        <dbReference type="Proteomes" id="UP000634668"/>
    </source>
</evidence>
<feature type="transmembrane region" description="Helical" evidence="1">
    <location>
        <begin position="140"/>
        <end position="164"/>
    </location>
</feature>
<dbReference type="RefSeq" id="WP_026812880.1">
    <property type="nucleotide sequence ID" value="NZ_BMWP01000010.1"/>
</dbReference>
<feature type="transmembrane region" description="Helical" evidence="1">
    <location>
        <begin position="86"/>
        <end position="106"/>
    </location>
</feature>
<feature type="transmembrane region" description="Helical" evidence="1">
    <location>
        <begin position="170"/>
        <end position="191"/>
    </location>
</feature>
<evidence type="ECO:0000313" key="2">
    <source>
        <dbReference type="EMBL" id="GGW33277.1"/>
    </source>
</evidence>
<comment type="caution">
    <text evidence="2">The sequence shown here is derived from an EMBL/GenBank/DDBJ whole genome shotgun (WGS) entry which is preliminary data.</text>
</comment>
<dbReference type="EMBL" id="BMWP01000010">
    <property type="protein sequence ID" value="GGW33277.1"/>
    <property type="molecule type" value="Genomic_DNA"/>
</dbReference>
<sequence>MNDKKNHFIELKINRDFGDIISLYFDFFKTNIKKFTNIFLSYNGIFLIGLLFVSYLLVSGVFALIANNENLFGSNFAANEQNSISYFVIGGILFFLIFLIVAILNYSLSTAYMITYEEKESQYFNKSEVWAMVKNNIGNIIVFILIMILVFFGFMMLATILTLIPLVGMIAQYIIQYFFMAWVGVSFFAMLKEKRGVIEALGEGWNLVSNNFWRAVGVNFILGFLIGMLFLIILMIPGIIIGIYTFHVVQNNVALAGSIVPTLVYTLGTCVLLILMVYSQCLSQFINGILYYSLHEKTYNLHTRSKIDQIGSSDL</sequence>
<name>A0A918MJW0_9FLAO</name>
<proteinExistence type="predicted"/>
<evidence type="ECO:0000256" key="1">
    <source>
        <dbReference type="SAM" id="Phobius"/>
    </source>
</evidence>
<keyword evidence="1" id="KW-0472">Membrane</keyword>
<gene>
    <name evidence="2" type="ORF">GCM10007383_17920</name>
</gene>
<dbReference type="AlphaFoldDB" id="A0A918MJW0"/>
<protein>
    <recommendedName>
        <fullName evidence="4">Glycerophosphoryl diester phosphodiesterase membrane domain-containing protein</fullName>
    </recommendedName>
</protein>
<feature type="transmembrane region" description="Helical" evidence="1">
    <location>
        <begin position="253"/>
        <end position="278"/>
    </location>
</feature>